<dbReference type="AlphaFoldDB" id="A0A9J6H6Z0"/>
<gene>
    <name evidence="2" type="ORF">HPB48_025003</name>
</gene>
<evidence type="ECO:0000313" key="3">
    <source>
        <dbReference type="Proteomes" id="UP000821853"/>
    </source>
</evidence>
<comment type="caution">
    <text evidence="2">The sequence shown here is derived from an EMBL/GenBank/DDBJ whole genome shotgun (WGS) entry which is preliminary data.</text>
</comment>
<dbReference type="VEuPathDB" id="VectorBase:HLOH_048192"/>
<accession>A0A9J6H6Z0</accession>
<evidence type="ECO:0000313" key="2">
    <source>
        <dbReference type="EMBL" id="KAH9383494.1"/>
    </source>
</evidence>
<keyword evidence="3" id="KW-1185">Reference proteome</keyword>
<protein>
    <submittedName>
        <fullName evidence="2">Uncharacterized protein</fullName>
    </submittedName>
</protein>
<name>A0A9J6H6Z0_HAELO</name>
<proteinExistence type="predicted"/>
<feature type="compositionally biased region" description="Basic and acidic residues" evidence="1">
    <location>
        <begin position="32"/>
        <end position="47"/>
    </location>
</feature>
<dbReference type="EMBL" id="JABSTR010001132">
    <property type="protein sequence ID" value="KAH9383494.1"/>
    <property type="molecule type" value="Genomic_DNA"/>
</dbReference>
<reference evidence="2 3" key="1">
    <citation type="journal article" date="2020" name="Cell">
        <title>Large-Scale Comparative Analyses of Tick Genomes Elucidate Their Genetic Diversity and Vector Capacities.</title>
        <authorList>
            <consortium name="Tick Genome and Microbiome Consortium (TIGMIC)"/>
            <person name="Jia N."/>
            <person name="Wang J."/>
            <person name="Shi W."/>
            <person name="Du L."/>
            <person name="Sun Y."/>
            <person name="Zhan W."/>
            <person name="Jiang J.F."/>
            <person name="Wang Q."/>
            <person name="Zhang B."/>
            <person name="Ji P."/>
            <person name="Bell-Sakyi L."/>
            <person name="Cui X.M."/>
            <person name="Yuan T.T."/>
            <person name="Jiang B.G."/>
            <person name="Yang W.F."/>
            <person name="Lam T.T."/>
            <person name="Chang Q.C."/>
            <person name="Ding S.J."/>
            <person name="Wang X.J."/>
            <person name="Zhu J.G."/>
            <person name="Ruan X.D."/>
            <person name="Zhao L."/>
            <person name="Wei J.T."/>
            <person name="Ye R.Z."/>
            <person name="Que T.C."/>
            <person name="Du C.H."/>
            <person name="Zhou Y.H."/>
            <person name="Cheng J.X."/>
            <person name="Dai P.F."/>
            <person name="Guo W.B."/>
            <person name="Han X.H."/>
            <person name="Huang E.J."/>
            <person name="Li L.F."/>
            <person name="Wei W."/>
            <person name="Gao Y.C."/>
            <person name="Liu J.Z."/>
            <person name="Shao H.Z."/>
            <person name="Wang X."/>
            <person name="Wang C.C."/>
            <person name="Yang T.C."/>
            <person name="Huo Q.B."/>
            <person name="Li W."/>
            <person name="Chen H.Y."/>
            <person name="Chen S.E."/>
            <person name="Zhou L.G."/>
            <person name="Ni X.B."/>
            <person name="Tian J.H."/>
            <person name="Sheng Y."/>
            <person name="Liu T."/>
            <person name="Pan Y.S."/>
            <person name="Xia L.Y."/>
            <person name="Li J."/>
            <person name="Zhao F."/>
            <person name="Cao W.C."/>
        </authorList>
    </citation>
    <scope>NUCLEOTIDE SEQUENCE [LARGE SCALE GENOMIC DNA]</scope>
    <source>
        <strain evidence="2">HaeL-2018</strain>
    </source>
</reference>
<organism evidence="2 3">
    <name type="scientific">Haemaphysalis longicornis</name>
    <name type="common">Bush tick</name>
    <dbReference type="NCBI Taxonomy" id="44386"/>
    <lineage>
        <taxon>Eukaryota</taxon>
        <taxon>Metazoa</taxon>
        <taxon>Ecdysozoa</taxon>
        <taxon>Arthropoda</taxon>
        <taxon>Chelicerata</taxon>
        <taxon>Arachnida</taxon>
        <taxon>Acari</taxon>
        <taxon>Parasitiformes</taxon>
        <taxon>Ixodida</taxon>
        <taxon>Ixodoidea</taxon>
        <taxon>Ixodidae</taxon>
        <taxon>Haemaphysalinae</taxon>
        <taxon>Haemaphysalis</taxon>
    </lineage>
</organism>
<feature type="region of interest" description="Disordered" evidence="1">
    <location>
        <begin position="1"/>
        <end position="50"/>
    </location>
</feature>
<evidence type="ECO:0000256" key="1">
    <source>
        <dbReference type="SAM" id="MobiDB-lite"/>
    </source>
</evidence>
<sequence length="358" mass="39676">MSGPASLEASAEVRLRPALLRDNSESVATPMDEQHTDMDQDGEHDSSQGKCNIWTRKRTNWKTDVNRIARKKPSKRWSRSASHAPHVADLSDSLHSVSHRVRPARAQLQLWRGRTSATLAMPVRLLHVGQFGYLGGPAEQQAGGSSIRPGFLTLVEADQSTTLRQSTTLANMEVPSWPVGLGRSRKFSRSTWYTMPGAFLALTPILGVDVPVTPLKTGFRSTAALLRVTLVKTEVLRLLGYISLFGRRDIKRPYRPVPGRDAKDPSKQEQKVLKGAKTISRGAAHLKLLAGEFTNLEVGAPPLPQPRSVYVFLFDDLHHDDDWFLGIVTAAVNKSLETFMCLRGFRVAAQLKRMTQLA</sequence>
<dbReference type="Proteomes" id="UP000821853">
    <property type="component" value="Unassembled WGS sequence"/>
</dbReference>